<feature type="region of interest" description="Disordered" evidence="1">
    <location>
        <begin position="65"/>
        <end position="119"/>
    </location>
</feature>
<reference evidence="2 3" key="1">
    <citation type="submission" date="2024-02" db="EMBL/GenBank/DDBJ databases">
        <title>Discinaceae phylogenomics.</title>
        <authorList>
            <person name="Dirks A.C."/>
            <person name="James T.Y."/>
        </authorList>
    </citation>
    <scope>NUCLEOTIDE SEQUENCE [LARGE SCALE GENOMIC DNA]</scope>
    <source>
        <strain evidence="2 3">ACD0624</strain>
    </source>
</reference>
<proteinExistence type="predicted"/>
<evidence type="ECO:0000313" key="3">
    <source>
        <dbReference type="Proteomes" id="UP001447188"/>
    </source>
</evidence>
<evidence type="ECO:0000313" key="2">
    <source>
        <dbReference type="EMBL" id="KAL0634131.1"/>
    </source>
</evidence>
<sequence length="241" mass="27865">MSYRHRREEKGNKKGAQVTVTVAVELDWDREKSALLSEIKRLRLEVGLMVTRYEDARKEIVDMVTRLSAQSPPPVPERTGGEDGIEPIEGSETGGGKPAPGPGPEPGSETEQLEKAPERWQEVFKPDRDMSRMLSEWRASGIVDVEIRRAAREWEDGFRQYCNHLNDEGEGGKGTKAWNEYEGEDKWDAEMIEWWTRVVKPQRKSYWNMERFDRMCWRASRMALKCEIVEEGTDLVFRSTV</sequence>
<comment type="caution">
    <text evidence="2">The sequence shown here is derived from an EMBL/GenBank/DDBJ whole genome shotgun (WGS) entry which is preliminary data.</text>
</comment>
<dbReference type="Proteomes" id="UP001447188">
    <property type="component" value="Unassembled WGS sequence"/>
</dbReference>
<accession>A0ABR3GDT3</accession>
<gene>
    <name evidence="2" type="ORF">Q9L58_006938</name>
</gene>
<keyword evidence="3" id="KW-1185">Reference proteome</keyword>
<protein>
    <submittedName>
        <fullName evidence="2">Uncharacterized protein</fullName>
    </submittedName>
</protein>
<organism evidence="2 3">
    <name type="scientific">Discina gigas</name>
    <dbReference type="NCBI Taxonomy" id="1032678"/>
    <lineage>
        <taxon>Eukaryota</taxon>
        <taxon>Fungi</taxon>
        <taxon>Dikarya</taxon>
        <taxon>Ascomycota</taxon>
        <taxon>Pezizomycotina</taxon>
        <taxon>Pezizomycetes</taxon>
        <taxon>Pezizales</taxon>
        <taxon>Discinaceae</taxon>
        <taxon>Discina</taxon>
    </lineage>
</organism>
<name>A0ABR3GDT3_9PEZI</name>
<evidence type="ECO:0000256" key="1">
    <source>
        <dbReference type="SAM" id="MobiDB-lite"/>
    </source>
</evidence>
<dbReference type="EMBL" id="JBBBZM010000103">
    <property type="protein sequence ID" value="KAL0634131.1"/>
    <property type="molecule type" value="Genomic_DNA"/>
</dbReference>